<evidence type="ECO:0000313" key="9">
    <source>
        <dbReference type="EMBL" id="QPE03419.1"/>
    </source>
</evidence>
<keyword evidence="4 8" id="KW-0378">Hydrolase</keyword>
<keyword evidence="3" id="KW-0227">DNA damage</keyword>
<evidence type="ECO:0000256" key="4">
    <source>
        <dbReference type="ARBA" id="ARBA00022801"/>
    </source>
</evidence>
<sequence>MCGRFVVARVGTELVGMLRVDLVGDDVPAPSFNVAPTDKAAIVLDSAKSEPPVRRLEPARWGLVPGWAKDLSIGARAFNARSEELEDKPMFRAALEKRRAIVPVTGYYEWHRTDAGKTPYFIHPAAGDPLLFAGLYEWWKDPSKPTDADDRWVLSFTILTRASSGGLGSIHDRMPVFMDPDHADAWLDPTVDYPRDILDAAVDAAATVADTLEAYPVSAAVGNVRNNSPALIDPVPGPPIP</sequence>
<dbReference type="SUPFAM" id="SSF143081">
    <property type="entry name" value="BB1717-like"/>
    <property type="match status" value="1"/>
</dbReference>
<comment type="similarity">
    <text evidence="1 8">Belongs to the SOS response-associated peptidase family.</text>
</comment>
<dbReference type="EC" id="3.4.-.-" evidence="8"/>
<dbReference type="PANTHER" id="PTHR13604:SF0">
    <property type="entry name" value="ABASIC SITE PROCESSING PROTEIN HMCES"/>
    <property type="match status" value="1"/>
</dbReference>
<dbReference type="EMBL" id="CP064760">
    <property type="protein sequence ID" value="QPE03419.1"/>
    <property type="molecule type" value="Genomic_DNA"/>
</dbReference>
<evidence type="ECO:0000256" key="6">
    <source>
        <dbReference type="ARBA" id="ARBA00023125"/>
    </source>
</evidence>
<gene>
    <name evidence="9" type="ORF">IT882_08415</name>
</gene>
<dbReference type="KEGG" id="msf:IT882_08415"/>
<reference evidence="9 10" key="1">
    <citation type="submission" date="2020-11" db="EMBL/GenBank/DDBJ databases">
        <title>Amino acid is mineralized and recycled by bacteria in oceanic microbiome.</title>
        <authorList>
            <person name="Zheng L.Y."/>
        </authorList>
    </citation>
    <scope>NUCLEOTIDE SEQUENCE [LARGE SCALE GENOMIC DNA]</scope>
    <source>
        <strain evidence="9 10">A32-1</strain>
    </source>
</reference>
<evidence type="ECO:0000313" key="10">
    <source>
        <dbReference type="Proteomes" id="UP000594480"/>
    </source>
</evidence>
<dbReference type="AlphaFoldDB" id="A0A7S8MUI6"/>
<dbReference type="InterPro" id="IPR003738">
    <property type="entry name" value="SRAP"/>
</dbReference>
<keyword evidence="5" id="KW-0190">Covalent protein-DNA linkage</keyword>
<dbReference type="Proteomes" id="UP000594480">
    <property type="component" value="Chromosome"/>
</dbReference>
<proteinExistence type="inferred from homology"/>
<dbReference type="PANTHER" id="PTHR13604">
    <property type="entry name" value="DC12-RELATED"/>
    <property type="match status" value="1"/>
</dbReference>
<accession>A0A7S8MUI6</accession>
<dbReference type="Gene3D" id="3.90.1680.10">
    <property type="entry name" value="SOS response associated peptidase-like"/>
    <property type="match status" value="1"/>
</dbReference>
<evidence type="ECO:0000256" key="1">
    <source>
        <dbReference type="ARBA" id="ARBA00008136"/>
    </source>
</evidence>
<dbReference type="RefSeq" id="WP_195691523.1">
    <property type="nucleotide sequence ID" value="NZ_CP064760.1"/>
</dbReference>
<dbReference type="GO" id="GO:0106300">
    <property type="term" value="P:protein-DNA covalent cross-linking repair"/>
    <property type="evidence" value="ECO:0007669"/>
    <property type="project" value="InterPro"/>
</dbReference>
<keyword evidence="7" id="KW-0456">Lyase</keyword>
<evidence type="ECO:0000256" key="3">
    <source>
        <dbReference type="ARBA" id="ARBA00022763"/>
    </source>
</evidence>
<dbReference type="GO" id="GO:0016829">
    <property type="term" value="F:lyase activity"/>
    <property type="evidence" value="ECO:0007669"/>
    <property type="project" value="UniProtKB-KW"/>
</dbReference>
<dbReference type="GO" id="GO:0003697">
    <property type="term" value="F:single-stranded DNA binding"/>
    <property type="evidence" value="ECO:0007669"/>
    <property type="project" value="InterPro"/>
</dbReference>
<keyword evidence="10" id="KW-1185">Reference proteome</keyword>
<protein>
    <recommendedName>
        <fullName evidence="8">Abasic site processing protein</fullName>
        <ecNumber evidence="8">3.4.-.-</ecNumber>
    </recommendedName>
</protein>
<dbReference type="InterPro" id="IPR036590">
    <property type="entry name" value="SRAP-like"/>
</dbReference>
<organism evidence="9 10">
    <name type="scientific">Microbacterium schleiferi</name>
    <dbReference type="NCBI Taxonomy" id="69362"/>
    <lineage>
        <taxon>Bacteria</taxon>
        <taxon>Bacillati</taxon>
        <taxon>Actinomycetota</taxon>
        <taxon>Actinomycetes</taxon>
        <taxon>Micrococcales</taxon>
        <taxon>Microbacteriaceae</taxon>
        <taxon>Microbacterium</taxon>
    </lineage>
</organism>
<dbReference type="GO" id="GO:0008233">
    <property type="term" value="F:peptidase activity"/>
    <property type="evidence" value="ECO:0007669"/>
    <property type="project" value="UniProtKB-KW"/>
</dbReference>
<evidence type="ECO:0000256" key="5">
    <source>
        <dbReference type="ARBA" id="ARBA00023124"/>
    </source>
</evidence>
<evidence type="ECO:0000256" key="7">
    <source>
        <dbReference type="ARBA" id="ARBA00023239"/>
    </source>
</evidence>
<evidence type="ECO:0000256" key="2">
    <source>
        <dbReference type="ARBA" id="ARBA00022670"/>
    </source>
</evidence>
<dbReference type="Pfam" id="PF02586">
    <property type="entry name" value="SRAP"/>
    <property type="match status" value="1"/>
</dbReference>
<name>A0A7S8MUI6_9MICO</name>
<dbReference type="GO" id="GO:0006508">
    <property type="term" value="P:proteolysis"/>
    <property type="evidence" value="ECO:0007669"/>
    <property type="project" value="UniProtKB-KW"/>
</dbReference>
<evidence type="ECO:0000256" key="8">
    <source>
        <dbReference type="RuleBase" id="RU364100"/>
    </source>
</evidence>
<keyword evidence="6" id="KW-0238">DNA-binding</keyword>
<keyword evidence="2 8" id="KW-0645">Protease</keyword>